<protein>
    <submittedName>
        <fullName evidence="1">Uncharacterized protein</fullName>
    </submittedName>
</protein>
<dbReference type="EMBL" id="AWSJ01000092">
    <property type="protein sequence ID" value="ERI10451.1"/>
    <property type="molecule type" value="Genomic_DNA"/>
</dbReference>
<gene>
    <name evidence="1" type="ORF">HMPREF0083_01356</name>
</gene>
<accession>U1YI37</accession>
<comment type="caution">
    <text evidence="1">The sequence shown here is derived from an EMBL/GenBank/DDBJ whole genome shotgun (WGS) entry which is preliminary data.</text>
</comment>
<dbReference type="AlphaFoldDB" id="U1YI37"/>
<proteinExistence type="predicted"/>
<evidence type="ECO:0000313" key="2">
    <source>
        <dbReference type="Proteomes" id="UP000016511"/>
    </source>
</evidence>
<name>U1YI37_ANEAE</name>
<dbReference type="HOGENOM" id="CLU_3303879_0_0_9"/>
<dbReference type="STRING" id="649747.HMPREF0083_01356"/>
<sequence length="39" mass="4607">MLARVFHWYGILFAYIIKDNNLTNIEERYCVGEKKDVSG</sequence>
<keyword evidence="2" id="KW-1185">Reference proteome</keyword>
<evidence type="ECO:0000313" key="1">
    <source>
        <dbReference type="EMBL" id="ERI10451.1"/>
    </source>
</evidence>
<reference evidence="1 2" key="1">
    <citation type="submission" date="2013-08" db="EMBL/GenBank/DDBJ databases">
        <authorList>
            <person name="Weinstock G."/>
            <person name="Sodergren E."/>
            <person name="Wylie T."/>
            <person name="Fulton L."/>
            <person name="Fulton R."/>
            <person name="Fronick C."/>
            <person name="O'Laughlin M."/>
            <person name="Godfrey J."/>
            <person name="Miner T."/>
            <person name="Herter B."/>
            <person name="Appelbaum E."/>
            <person name="Cordes M."/>
            <person name="Lek S."/>
            <person name="Wollam A."/>
            <person name="Pepin K.H."/>
            <person name="Palsikar V.B."/>
            <person name="Mitreva M."/>
            <person name="Wilson R.K."/>
        </authorList>
    </citation>
    <scope>NUCLEOTIDE SEQUENCE [LARGE SCALE GENOMIC DNA]</scope>
    <source>
        <strain evidence="1 2">ATCC 12856</strain>
    </source>
</reference>
<dbReference type="Proteomes" id="UP000016511">
    <property type="component" value="Unassembled WGS sequence"/>
</dbReference>
<organism evidence="1 2">
    <name type="scientific">Aneurinibacillus aneurinilyticus ATCC 12856</name>
    <dbReference type="NCBI Taxonomy" id="649747"/>
    <lineage>
        <taxon>Bacteria</taxon>
        <taxon>Bacillati</taxon>
        <taxon>Bacillota</taxon>
        <taxon>Bacilli</taxon>
        <taxon>Bacillales</taxon>
        <taxon>Paenibacillaceae</taxon>
        <taxon>Aneurinibacillus group</taxon>
        <taxon>Aneurinibacillus</taxon>
    </lineage>
</organism>